<dbReference type="InterPro" id="IPR006380">
    <property type="entry name" value="SPP-like_dom"/>
</dbReference>
<dbReference type="InterPro" id="IPR044161">
    <property type="entry name" value="SPS"/>
</dbReference>
<dbReference type="InterPro" id="IPR023214">
    <property type="entry name" value="HAD_sf"/>
</dbReference>
<evidence type="ECO:0000259" key="7">
    <source>
        <dbReference type="Pfam" id="PF05116"/>
    </source>
</evidence>
<dbReference type="GO" id="GO:0046524">
    <property type="term" value="F:sucrose-phosphate synthase activity"/>
    <property type="evidence" value="ECO:0007669"/>
    <property type="project" value="UniProtKB-EC"/>
</dbReference>
<dbReference type="NCBIfam" id="TIGR01484">
    <property type="entry name" value="HAD-SF-IIB"/>
    <property type="match status" value="1"/>
</dbReference>
<name>A0A9X2FMS6_9RHOB</name>
<evidence type="ECO:0000256" key="5">
    <source>
        <dbReference type="ARBA" id="ARBA00047471"/>
    </source>
</evidence>
<keyword evidence="10" id="KW-1185">Reference proteome</keyword>
<evidence type="ECO:0000256" key="3">
    <source>
        <dbReference type="ARBA" id="ARBA00022676"/>
    </source>
</evidence>
<feature type="domain" description="Glycosyl transferase family 1" evidence="6">
    <location>
        <begin position="232"/>
        <end position="410"/>
    </location>
</feature>
<dbReference type="InterPro" id="IPR028098">
    <property type="entry name" value="Glyco_trans_4-like_N"/>
</dbReference>
<protein>
    <recommendedName>
        <fullName evidence="2">sucrose-phosphate synthase</fullName>
        <ecNumber evidence="2">2.4.1.14</ecNumber>
    </recommendedName>
</protein>
<dbReference type="Pfam" id="PF00534">
    <property type="entry name" value="Glycos_transf_1"/>
    <property type="match status" value="1"/>
</dbReference>
<dbReference type="SFLD" id="SFLDG01140">
    <property type="entry name" value="C2.B:_Phosphomannomutase_and_P"/>
    <property type="match status" value="1"/>
</dbReference>
<feature type="domain" description="Glycosyltransferase subfamily 4-like N-terminal" evidence="8">
    <location>
        <begin position="26"/>
        <end position="215"/>
    </location>
</feature>
<dbReference type="InterPro" id="IPR006379">
    <property type="entry name" value="HAD-SF_hydro_IIB"/>
</dbReference>
<dbReference type="Proteomes" id="UP001139477">
    <property type="component" value="Unassembled WGS sequence"/>
</dbReference>
<dbReference type="Gene3D" id="3.40.50.1000">
    <property type="entry name" value="HAD superfamily/HAD-like"/>
    <property type="match status" value="1"/>
</dbReference>
<sequence>MYVMQIALGGCLKAPPIPYGLTDDTGGHIAYVLAATRALEARSDIERVEVVTRRFDRPDLGMNYAQRHERLGPKSAILRIDDGSADYLSKEALEARLDAFTEAFLRHLDALPRKPDAIHAHFADAAHVALAARERFGIPVLYTPHSLGLDKAQAMASASSASSAAASGMERRIAAETRAITGACATVVSSREEAERQVCAYPGADPARVHCISPGATLPAAPDRAAARALIAPWLKDADKPMILAVARPVEKKNLAGLVEAYANAPGLRERANLVILAGLRGPTRQGSDEQRRVIAGIEAALRHHKLEGRVALPPEHDAATLTGLYALAAEGHGVFANPALTEPFGLTILEAAASGLPVVATCRGGPSDIVARIGHGLLAEPTDPQVFGAALSRLLTEADLHTRCRAAAQGHDEAYSWDGWAARVAQLMARLARPCPLAAPSRILASDIDNTLTGDSAALPEFARWRAGGHALFAVATGRSITEARRILAEWEIDEPDAFITSVGSEIYRRDAQGRFGFDASWAREIESDWHREAIRATLDSPSIRPQPPIEQRPWKLSYFGDARQAMRIRNRLDMAGLAARVIASHGRLIDVLPVRAGKGAAIAHLAKAYGLTLEHCVAAGDSGNDECMLRAAGRAIVVGNADADLARLPQRPGLYRSRESHAAGLLDGLAWAGLHERAEAPAWRMAAE</sequence>
<dbReference type="InterPro" id="IPR001296">
    <property type="entry name" value="Glyco_trans_1"/>
</dbReference>
<dbReference type="Gene3D" id="3.90.1070.10">
    <property type="match status" value="1"/>
</dbReference>
<evidence type="ECO:0000259" key="6">
    <source>
        <dbReference type="Pfam" id="PF00534"/>
    </source>
</evidence>
<evidence type="ECO:0000256" key="2">
    <source>
        <dbReference type="ARBA" id="ARBA00012536"/>
    </source>
</evidence>
<dbReference type="SFLD" id="SFLDS00003">
    <property type="entry name" value="Haloacid_Dehalogenase"/>
    <property type="match status" value="1"/>
</dbReference>
<comment type="similarity">
    <text evidence="1">Belongs to the glycosyltransferase 1 family.</text>
</comment>
<feature type="domain" description="Sucrose phosphatase-like" evidence="7">
    <location>
        <begin position="442"/>
        <end position="673"/>
    </location>
</feature>
<evidence type="ECO:0000313" key="10">
    <source>
        <dbReference type="Proteomes" id="UP001139477"/>
    </source>
</evidence>
<comment type="caution">
    <text evidence="9">The sequence shown here is derived from an EMBL/GenBank/DDBJ whole genome shotgun (WGS) entry which is preliminary data.</text>
</comment>
<dbReference type="Pfam" id="PF13579">
    <property type="entry name" value="Glyco_trans_4_4"/>
    <property type="match status" value="1"/>
</dbReference>
<comment type="catalytic activity">
    <reaction evidence="5">
        <text>beta-D-fructose 6-phosphate + UDP-alpha-D-glucose = sucrose 6(F)-phosphate + UDP + H(+)</text>
        <dbReference type="Rhea" id="RHEA:22172"/>
        <dbReference type="ChEBI" id="CHEBI:15378"/>
        <dbReference type="ChEBI" id="CHEBI:57634"/>
        <dbReference type="ChEBI" id="CHEBI:57723"/>
        <dbReference type="ChEBI" id="CHEBI:58223"/>
        <dbReference type="ChEBI" id="CHEBI:58885"/>
        <dbReference type="EC" id="2.4.1.14"/>
    </reaction>
</comment>
<dbReference type="GO" id="GO:0016791">
    <property type="term" value="F:phosphatase activity"/>
    <property type="evidence" value="ECO:0007669"/>
    <property type="project" value="UniProtKB-ARBA"/>
</dbReference>
<dbReference type="AlphaFoldDB" id="A0A9X2FMS6"/>
<dbReference type="Pfam" id="PF05116">
    <property type="entry name" value="S6PP"/>
    <property type="match status" value="1"/>
</dbReference>
<accession>A0A9X2FMS6</accession>
<keyword evidence="4" id="KW-0808">Transferase</keyword>
<dbReference type="EC" id="2.4.1.14" evidence="2"/>
<dbReference type="PANTHER" id="PTHR46039:SF5">
    <property type="entry name" value="SUCROSE-PHOSPHATE SYNTHASE 3-RELATED"/>
    <property type="match status" value="1"/>
</dbReference>
<evidence type="ECO:0000259" key="8">
    <source>
        <dbReference type="Pfam" id="PF13579"/>
    </source>
</evidence>
<dbReference type="EMBL" id="JAMYXC010000065">
    <property type="protein sequence ID" value="MCP1167887.1"/>
    <property type="molecule type" value="Genomic_DNA"/>
</dbReference>
<dbReference type="Gene3D" id="3.40.50.2000">
    <property type="entry name" value="Glycogen Phosphorylase B"/>
    <property type="match status" value="3"/>
</dbReference>
<dbReference type="SUPFAM" id="SSF56784">
    <property type="entry name" value="HAD-like"/>
    <property type="match status" value="1"/>
</dbReference>
<evidence type="ECO:0000256" key="1">
    <source>
        <dbReference type="ARBA" id="ARBA00006530"/>
    </source>
</evidence>
<proteinExistence type="inferred from homology"/>
<dbReference type="InterPro" id="IPR036412">
    <property type="entry name" value="HAD-like_sf"/>
</dbReference>
<evidence type="ECO:0000256" key="4">
    <source>
        <dbReference type="ARBA" id="ARBA00022679"/>
    </source>
</evidence>
<gene>
    <name evidence="9" type="ORF">NHG85_05000</name>
</gene>
<organism evidence="9 10">
    <name type="scientific">Limimaricola litoreus</name>
    <dbReference type="NCBI Taxonomy" id="2955316"/>
    <lineage>
        <taxon>Bacteria</taxon>
        <taxon>Pseudomonadati</taxon>
        <taxon>Pseudomonadota</taxon>
        <taxon>Alphaproteobacteria</taxon>
        <taxon>Rhodobacterales</taxon>
        <taxon>Paracoccaceae</taxon>
        <taxon>Limimaricola</taxon>
    </lineage>
</organism>
<reference evidence="9" key="1">
    <citation type="submission" date="2022-06" db="EMBL/GenBank/DDBJ databases">
        <title>Limimaricola sediminis sp. nov., isolated from an intertidal sediment.</title>
        <authorList>
            <person name="Shao X."/>
        </authorList>
    </citation>
    <scope>NUCLEOTIDE SEQUENCE</scope>
    <source>
        <strain evidence="9">ASW11-118</strain>
    </source>
</reference>
<keyword evidence="3" id="KW-0328">Glycosyltransferase</keyword>
<dbReference type="PANTHER" id="PTHR46039">
    <property type="entry name" value="SUCROSE-PHOSPHATE SYNTHASE 3-RELATED"/>
    <property type="match status" value="1"/>
</dbReference>
<keyword evidence="9" id="KW-0378">Hydrolase</keyword>
<evidence type="ECO:0000313" key="9">
    <source>
        <dbReference type="EMBL" id="MCP1167887.1"/>
    </source>
</evidence>
<dbReference type="SFLD" id="SFLDG01141">
    <property type="entry name" value="C2.B.1:_Sucrose_Phosphatase_Li"/>
    <property type="match status" value="1"/>
</dbReference>
<dbReference type="SUPFAM" id="SSF53756">
    <property type="entry name" value="UDP-Glycosyltransferase/glycogen phosphorylase"/>
    <property type="match status" value="1"/>
</dbReference>